<evidence type="ECO:0000313" key="7">
    <source>
        <dbReference type="EMBL" id="TID12786.1"/>
    </source>
</evidence>
<dbReference type="InterPro" id="IPR018464">
    <property type="entry name" value="CENP-O"/>
</dbReference>
<comment type="similarity">
    <text evidence="3">Belongs to the CENP-O/MCM21 family.</text>
</comment>
<dbReference type="AlphaFoldDB" id="A0A4Z1NJN5"/>
<keyword evidence="8" id="KW-1185">Reference proteome</keyword>
<protein>
    <submittedName>
        <fullName evidence="7">Putative cenp-o kinetochore centromere component protein</fullName>
    </submittedName>
</protein>
<sequence>MASTIPESQLDNDIAAIRAQIAILSTQKALLSTALLSSPQIHLRLQRAPPTPQLTSALEITKTQTNTNTTNLYNSLAGITSFRVQDPDPNAVDNGKVLGARIDIFSSSKRKFETPYYILMNQPEGEGGRLRIHKHTIPICVPVKALGEKYLPYPDEDEEGAEKRRQDVGRFLRAVRRECVSLHKRVEAVQMLKEELGREQGVLEVRALDTEGREAEIEFMDKHIARISIATDGTIEKVIVRHISPGTEASIRRKAIERIIKAGDNKIDSLTTRLIETSPT</sequence>
<keyword evidence="6" id="KW-0137">Centromere</keyword>
<evidence type="ECO:0000256" key="1">
    <source>
        <dbReference type="ARBA" id="ARBA00004123"/>
    </source>
</evidence>
<evidence type="ECO:0000256" key="5">
    <source>
        <dbReference type="ARBA" id="ARBA00023242"/>
    </source>
</evidence>
<evidence type="ECO:0000313" key="8">
    <source>
        <dbReference type="Proteomes" id="UP000298493"/>
    </source>
</evidence>
<reference evidence="7 8" key="1">
    <citation type="submission" date="2019-04" db="EMBL/GenBank/DDBJ databases">
        <title>High contiguity whole genome sequence and gene annotation resource for two Venturia nashicola isolates.</title>
        <authorList>
            <person name="Prokchorchik M."/>
            <person name="Won K."/>
            <person name="Lee Y."/>
            <person name="Choi E.D."/>
            <person name="Segonzac C."/>
            <person name="Sohn K.H."/>
        </authorList>
    </citation>
    <scope>NUCLEOTIDE SEQUENCE [LARGE SCALE GENOMIC DNA]</scope>
    <source>
        <strain evidence="7 8">PRI2</strain>
    </source>
</reference>
<evidence type="ECO:0000256" key="2">
    <source>
        <dbReference type="ARBA" id="ARBA00004584"/>
    </source>
</evidence>
<gene>
    <name evidence="7" type="ORF">E6O75_ATG09951</name>
</gene>
<dbReference type="Pfam" id="PF09496">
    <property type="entry name" value="CENP-O"/>
    <property type="match status" value="1"/>
</dbReference>
<keyword evidence="4" id="KW-0158">Chromosome</keyword>
<evidence type="ECO:0000256" key="3">
    <source>
        <dbReference type="ARBA" id="ARBA00007321"/>
    </source>
</evidence>
<dbReference type="PANTHER" id="PTHR14582">
    <property type="entry name" value="INNER KINETOCHORE SUBUNIT MAL2"/>
    <property type="match status" value="1"/>
</dbReference>
<comment type="subcellular location">
    <subcellularLocation>
        <location evidence="2">Chromosome</location>
        <location evidence="2">Centromere</location>
    </subcellularLocation>
    <subcellularLocation>
        <location evidence="1">Nucleus</location>
    </subcellularLocation>
</comment>
<evidence type="ECO:0000256" key="6">
    <source>
        <dbReference type="ARBA" id="ARBA00023328"/>
    </source>
</evidence>
<dbReference type="EMBL" id="SNSC02000033">
    <property type="protein sequence ID" value="TID12786.1"/>
    <property type="molecule type" value="Genomic_DNA"/>
</dbReference>
<dbReference type="PANTHER" id="PTHR14582:SF1">
    <property type="entry name" value="CENTROMERE PROTEIN O"/>
    <property type="match status" value="1"/>
</dbReference>
<accession>A0A4Z1NJN5</accession>
<name>A0A4Z1NJN5_9PEZI</name>
<dbReference type="GO" id="GO:0031511">
    <property type="term" value="C:Mis6-Sim4 complex"/>
    <property type="evidence" value="ECO:0007669"/>
    <property type="project" value="TreeGrafter"/>
</dbReference>
<evidence type="ECO:0000256" key="4">
    <source>
        <dbReference type="ARBA" id="ARBA00022454"/>
    </source>
</evidence>
<proteinExistence type="inferred from homology"/>
<comment type="caution">
    <text evidence="7">The sequence shown here is derived from an EMBL/GenBank/DDBJ whole genome shotgun (WGS) entry which is preliminary data.</text>
</comment>
<dbReference type="Proteomes" id="UP000298493">
    <property type="component" value="Unassembled WGS sequence"/>
</dbReference>
<organism evidence="7 8">
    <name type="scientific">Venturia nashicola</name>
    <dbReference type="NCBI Taxonomy" id="86259"/>
    <lineage>
        <taxon>Eukaryota</taxon>
        <taxon>Fungi</taxon>
        <taxon>Dikarya</taxon>
        <taxon>Ascomycota</taxon>
        <taxon>Pezizomycotina</taxon>
        <taxon>Dothideomycetes</taxon>
        <taxon>Pleosporomycetidae</taxon>
        <taxon>Venturiales</taxon>
        <taxon>Venturiaceae</taxon>
        <taxon>Venturia</taxon>
    </lineage>
</organism>
<dbReference type="GO" id="GO:0005634">
    <property type="term" value="C:nucleus"/>
    <property type="evidence" value="ECO:0007669"/>
    <property type="project" value="UniProtKB-SubCell"/>
</dbReference>
<dbReference type="STRING" id="86259.A0A4Z1NJN5"/>
<keyword evidence="5" id="KW-0539">Nucleus</keyword>